<dbReference type="InterPro" id="IPR025669">
    <property type="entry name" value="AAA_dom"/>
</dbReference>
<keyword evidence="3" id="KW-1185">Reference proteome</keyword>
<proteinExistence type="predicted"/>
<organism evidence="2 3">
    <name type="scientific">Leptospira andrefontaineae</name>
    <dbReference type="NCBI Taxonomy" id="2484976"/>
    <lineage>
        <taxon>Bacteria</taxon>
        <taxon>Pseudomonadati</taxon>
        <taxon>Spirochaetota</taxon>
        <taxon>Spirochaetia</taxon>
        <taxon>Leptospirales</taxon>
        <taxon>Leptospiraceae</taxon>
        <taxon>Leptospira</taxon>
    </lineage>
</organism>
<evidence type="ECO:0000259" key="1">
    <source>
        <dbReference type="Pfam" id="PF13614"/>
    </source>
</evidence>
<dbReference type="CDD" id="cd02042">
    <property type="entry name" value="ParAB_family"/>
    <property type="match status" value="1"/>
</dbReference>
<dbReference type="InterPro" id="IPR050678">
    <property type="entry name" value="DNA_Partitioning_ATPase"/>
</dbReference>
<evidence type="ECO:0000313" key="2">
    <source>
        <dbReference type="EMBL" id="TGK41532.1"/>
    </source>
</evidence>
<sequence>MVSYAIVNQKGGSTKSSNTAIFARSLAATGKRVLVVDCDPQGGISSVLGFPALQEGDFRKGLVEILFGSDPVVGENVHPTDRALYPGSIDLIPADYRLDQVFFTTSPFALSQALESFASENYDVVILDTPPTMQGITRSAIFFANSIIVPCEISTQALGPTRYTVNSVRENKKNPNIVFIGWKEPDGNGYQARLSREFLENFEDILLGDLPKNTTAISFASEPKKVTEALREGIIAKALNILEKAK</sequence>
<dbReference type="InterPro" id="IPR027417">
    <property type="entry name" value="P-loop_NTPase"/>
</dbReference>
<comment type="caution">
    <text evidence="2">The sequence shown here is derived from an EMBL/GenBank/DDBJ whole genome shotgun (WGS) entry which is preliminary data.</text>
</comment>
<dbReference type="Pfam" id="PF13614">
    <property type="entry name" value="AAA_31"/>
    <property type="match status" value="1"/>
</dbReference>
<name>A0A4V3JGB2_9LEPT</name>
<dbReference type="Gene3D" id="3.40.50.300">
    <property type="entry name" value="P-loop containing nucleotide triphosphate hydrolases"/>
    <property type="match status" value="1"/>
</dbReference>
<gene>
    <name evidence="2" type="ORF">EHO65_07445</name>
</gene>
<dbReference type="AlphaFoldDB" id="A0A4V3JGB2"/>
<dbReference type="PANTHER" id="PTHR13696">
    <property type="entry name" value="P-LOOP CONTAINING NUCLEOSIDE TRIPHOSPHATE HYDROLASE"/>
    <property type="match status" value="1"/>
</dbReference>
<feature type="domain" description="AAA" evidence="1">
    <location>
        <begin position="5"/>
        <end position="173"/>
    </location>
</feature>
<accession>A0A4V3JGB2</accession>
<dbReference type="Proteomes" id="UP000298097">
    <property type="component" value="Unassembled WGS sequence"/>
</dbReference>
<protein>
    <submittedName>
        <fullName evidence="2">ParA family protein</fullName>
    </submittedName>
</protein>
<dbReference type="EMBL" id="RQEY01000012">
    <property type="protein sequence ID" value="TGK41532.1"/>
    <property type="molecule type" value="Genomic_DNA"/>
</dbReference>
<evidence type="ECO:0000313" key="3">
    <source>
        <dbReference type="Proteomes" id="UP000298097"/>
    </source>
</evidence>
<dbReference type="SUPFAM" id="SSF52540">
    <property type="entry name" value="P-loop containing nucleoside triphosphate hydrolases"/>
    <property type="match status" value="1"/>
</dbReference>
<dbReference type="PANTHER" id="PTHR13696:SF99">
    <property type="entry name" value="COBYRINIC ACID AC-DIAMIDE SYNTHASE"/>
    <property type="match status" value="1"/>
</dbReference>
<reference evidence="2" key="1">
    <citation type="journal article" date="2019" name="PLoS Negl. Trop. Dis.">
        <title>Revisiting the worldwide diversity of Leptospira species in the environment.</title>
        <authorList>
            <person name="Vincent A.T."/>
            <person name="Schiettekatte O."/>
            <person name="Bourhy P."/>
            <person name="Veyrier F.J."/>
            <person name="Picardeau M."/>
        </authorList>
    </citation>
    <scope>NUCLEOTIDE SEQUENCE [LARGE SCALE GENOMIC DNA]</scope>
    <source>
        <strain evidence="2">201800301</strain>
    </source>
</reference>
<dbReference type="OrthoDB" id="345269at2"/>